<sequence length="17" mass="1906">YEDLKPPASPSPSFRKS</sequence>
<proteinExistence type="predicted"/>
<dbReference type="Proteomes" id="UP000265520">
    <property type="component" value="Unassembled WGS sequence"/>
</dbReference>
<reference evidence="1 2" key="1">
    <citation type="journal article" date="2018" name="Front. Plant Sci.">
        <title>Red Clover (Trifolium pratense) and Zigzag Clover (T. medium) - A Picture of Genomic Similarities and Differences.</title>
        <authorList>
            <person name="Dluhosova J."/>
            <person name="Istvanek J."/>
            <person name="Nedelnik J."/>
            <person name="Repkova J."/>
        </authorList>
    </citation>
    <scope>NUCLEOTIDE SEQUENCE [LARGE SCALE GENOMIC DNA]</scope>
    <source>
        <strain evidence="2">cv. 10/8</strain>
        <tissue evidence="1">Leaf</tissue>
    </source>
</reference>
<dbReference type="EMBL" id="LXQA010242426">
    <property type="protein sequence ID" value="MCI37242.1"/>
    <property type="molecule type" value="Genomic_DNA"/>
</dbReference>
<keyword evidence="2" id="KW-1185">Reference proteome</keyword>
<protein>
    <submittedName>
        <fullName evidence="1">Uncharacterized protein</fullName>
    </submittedName>
</protein>
<evidence type="ECO:0000313" key="2">
    <source>
        <dbReference type="Proteomes" id="UP000265520"/>
    </source>
</evidence>
<accession>A0A392RM07</accession>
<evidence type="ECO:0000313" key="1">
    <source>
        <dbReference type="EMBL" id="MCI37242.1"/>
    </source>
</evidence>
<dbReference type="AlphaFoldDB" id="A0A392RM07"/>
<comment type="caution">
    <text evidence="1">The sequence shown here is derived from an EMBL/GenBank/DDBJ whole genome shotgun (WGS) entry which is preliminary data.</text>
</comment>
<name>A0A392RM07_9FABA</name>
<feature type="non-terminal residue" evidence="1">
    <location>
        <position position="1"/>
    </location>
</feature>
<organism evidence="1 2">
    <name type="scientific">Trifolium medium</name>
    <dbReference type="NCBI Taxonomy" id="97028"/>
    <lineage>
        <taxon>Eukaryota</taxon>
        <taxon>Viridiplantae</taxon>
        <taxon>Streptophyta</taxon>
        <taxon>Embryophyta</taxon>
        <taxon>Tracheophyta</taxon>
        <taxon>Spermatophyta</taxon>
        <taxon>Magnoliopsida</taxon>
        <taxon>eudicotyledons</taxon>
        <taxon>Gunneridae</taxon>
        <taxon>Pentapetalae</taxon>
        <taxon>rosids</taxon>
        <taxon>fabids</taxon>
        <taxon>Fabales</taxon>
        <taxon>Fabaceae</taxon>
        <taxon>Papilionoideae</taxon>
        <taxon>50 kb inversion clade</taxon>
        <taxon>NPAAA clade</taxon>
        <taxon>Hologalegina</taxon>
        <taxon>IRL clade</taxon>
        <taxon>Trifolieae</taxon>
        <taxon>Trifolium</taxon>
    </lineage>
</organism>